<dbReference type="Pfam" id="PF04138">
    <property type="entry name" value="GtrA_DPMS_TM"/>
    <property type="match status" value="1"/>
</dbReference>
<dbReference type="PANTHER" id="PTHR38459">
    <property type="entry name" value="PROPHAGE BACTOPRENOL-LINKED GLUCOSE TRANSLOCASE HOMOLOG"/>
    <property type="match status" value="1"/>
</dbReference>
<organism evidence="8">
    <name type="scientific">uncultured spirochete</name>
    <dbReference type="NCBI Taxonomy" id="156406"/>
    <lineage>
        <taxon>Bacteria</taxon>
        <taxon>Pseudomonadati</taxon>
        <taxon>Spirochaetota</taxon>
        <taxon>Spirochaetia</taxon>
        <taxon>Spirochaetales</taxon>
        <taxon>environmental samples</taxon>
    </lineage>
</organism>
<proteinExistence type="inferred from homology"/>
<evidence type="ECO:0000256" key="1">
    <source>
        <dbReference type="ARBA" id="ARBA00004141"/>
    </source>
</evidence>
<name>A0A3P3XI91_9SPIR</name>
<evidence type="ECO:0000256" key="3">
    <source>
        <dbReference type="ARBA" id="ARBA00022692"/>
    </source>
</evidence>
<keyword evidence="3 6" id="KW-0812">Transmembrane</keyword>
<keyword evidence="5 6" id="KW-0472">Membrane</keyword>
<dbReference type="EMBL" id="FWDM01000014">
    <property type="protein sequence ID" value="SLM11974.1"/>
    <property type="molecule type" value="Genomic_DNA"/>
</dbReference>
<evidence type="ECO:0000256" key="2">
    <source>
        <dbReference type="ARBA" id="ARBA00009399"/>
    </source>
</evidence>
<comment type="similarity">
    <text evidence="2">Belongs to the GtrA family.</text>
</comment>
<gene>
    <name evidence="8" type="ORF">SPIROBIBN47_210152</name>
</gene>
<evidence type="ECO:0000256" key="6">
    <source>
        <dbReference type="SAM" id="Phobius"/>
    </source>
</evidence>
<dbReference type="AlphaFoldDB" id="A0A3P3XI91"/>
<dbReference type="GO" id="GO:0005886">
    <property type="term" value="C:plasma membrane"/>
    <property type="evidence" value="ECO:0007669"/>
    <property type="project" value="TreeGrafter"/>
</dbReference>
<protein>
    <submittedName>
        <fullName evidence="8">GtrA family protein</fullName>
    </submittedName>
</protein>
<keyword evidence="4 6" id="KW-1133">Transmembrane helix</keyword>
<comment type="subcellular location">
    <subcellularLocation>
        <location evidence="1">Membrane</location>
        <topology evidence="1">Multi-pass membrane protein</topology>
    </subcellularLocation>
</comment>
<sequence>MNAARVIAGFAKAQVSAFLGGIVDYSVMILFVQLFHIHYAIGIIAGGIVGAAVNFAINRYWSFYSPKGRYSDPVTVQGMKFIPVCMASIAMKATGTYWLVQAVSLDYRISRLAVDAIISLAFNYQMQKRWVFKKVRSFEKKH</sequence>
<dbReference type="InterPro" id="IPR051401">
    <property type="entry name" value="GtrA_CellWall_Glycosyl"/>
</dbReference>
<dbReference type="InterPro" id="IPR007267">
    <property type="entry name" value="GtrA_DPMS_TM"/>
</dbReference>
<dbReference type="GO" id="GO:0000271">
    <property type="term" value="P:polysaccharide biosynthetic process"/>
    <property type="evidence" value="ECO:0007669"/>
    <property type="project" value="InterPro"/>
</dbReference>
<feature type="domain" description="GtrA/DPMS transmembrane" evidence="7">
    <location>
        <begin position="18"/>
        <end position="132"/>
    </location>
</feature>
<evidence type="ECO:0000259" key="7">
    <source>
        <dbReference type="Pfam" id="PF04138"/>
    </source>
</evidence>
<evidence type="ECO:0000256" key="4">
    <source>
        <dbReference type="ARBA" id="ARBA00022989"/>
    </source>
</evidence>
<dbReference type="PANTHER" id="PTHR38459:SF1">
    <property type="entry name" value="PROPHAGE BACTOPRENOL-LINKED GLUCOSE TRANSLOCASE HOMOLOG"/>
    <property type="match status" value="1"/>
</dbReference>
<feature type="transmembrane region" description="Helical" evidence="6">
    <location>
        <begin position="6"/>
        <end position="32"/>
    </location>
</feature>
<reference evidence="8" key="1">
    <citation type="submission" date="2017-02" db="EMBL/GenBank/DDBJ databases">
        <authorList>
            <person name="Regsiter A."/>
            <person name="William W."/>
        </authorList>
    </citation>
    <scope>NUCLEOTIDE SEQUENCE</scope>
    <source>
        <strain evidence="8">Bib</strain>
    </source>
</reference>
<evidence type="ECO:0000313" key="8">
    <source>
        <dbReference type="EMBL" id="SLM11974.1"/>
    </source>
</evidence>
<feature type="transmembrane region" description="Helical" evidence="6">
    <location>
        <begin position="39"/>
        <end position="61"/>
    </location>
</feature>
<evidence type="ECO:0000256" key="5">
    <source>
        <dbReference type="ARBA" id="ARBA00023136"/>
    </source>
</evidence>
<accession>A0A3P3XI91</accession>